<keyword evidence="4 8" id="KW-0597">Phosphoprotein</keyword>
<dbReference type="InterPro" id="IPR001789">
    <property type="entry name" value="Sig_transdc_resp-reg_receiver"/>
</dbReference>
<dbReference type="Gene3D" id="3.40.50.2300">
    <property type="match status" value="1"/>
</dbReference>
<evidence type="ECO:0000256" key="4">
    <source>
        <dbReference type="ARBA" id="ARBA00022553"/>
    </source>
</evidence>
<evidence type="ECO:0000256" key="7">
    <source>
        <dbReference type="ARBA" id="ARBA00023136"/>
    </source>
</evidence>
<dbReference type="PROSITE" id="PS50839">
    <property type="entry name" value="CHASE"/>
    <property type="match status" value="1"/>
</dbReference>
<reference evidence="13 14" key="1">
    <citation type="submission" date="2015-04" db="EMBL/GenBank/DDBJ databases">
        <title>Whole genome shotgun sequence of Sphingomonas changbaiensis NBRC 104936.</title>
        <authorList>
            <person name="Katano-Makiyama Y."/>
            <person name="Hosoyama A."/>
            <person name="Hashimoto M."/>
            <person name="Noguchi M."/>
            <person name="Tsuchikane K."/>
            <person name="Ohji S."/>
            <person name="Yamazoe A."/>
            <person name="Ichikawa N."/>
            <person name="Kimura A."/>
            <person name="Fujita N."/>
        </authorList>
    </citation>
    <scope>NUCLEOTIDE SEQUENCE [LARGE SCALE GENOMIC DNA]</scope>
    <source>
        <strain evidence="13 14">NBRC 104936</strain>
    </source>
</reference>
<dbReference type="SMART" id="SM01079">
    <property type="entry name" value="CHASE"/>
    <property type="match status" value="1"/>
</dbReference>
<dbReference type="GO" id="GO:0000155">
    <property type="term" value="F:phosphorelay sensor kinase activity"/>
    <property type="evidence" value="ECO:0007669"/>
    <property type="project" value="InterPro"/>
</dbReference>
<dbReference type="OrthoDB" id="9796100at2"/>
<dbReference type="SUPFAM" id="SSF55874">
    <property type="entry name" value="ATPase domain of HSP90 chaperone/DNA topoisomerase II/histidine kinase"/>
    <property type="match status" value="1"/>
</dbReference>
<dbReference type="InterPro" id="IPR042240">
    <property type="entry name" value="CHASE_sf"/>
</dbReference>
<feature type="signal peptide" evidence="9">
    <location>
        <begin position="1"/>
        <end position="26"/>
    </location>
</feature>
<evidence type="ECO:0000256" key="8">
    <source>
        <dbReference type="PROSITE-ProRule" id="PRU00169"/>
    </source>
</evidence>
<dbReference type="Pfam" id="PF03924">
    <property type="entry name" value="CHASE"/>
    <property type="match status" value="1"/>
</dbReference>
<dbReference type="EMBL" id="BBWU01000019">
    <property type="protein sequence ID" value="GAO38708.1"/>
    <property type="molecule type" value="Genomic_DNA"/>
</dbReference>
<keyword evidence="7" id="KW-0472">Membrane</keyword>
<feature type="chain" id="PRO_5002429184" description="histidine kinase" evidence="9">
    <location>
        <begin position="27"/>
        <end position="738"/>
    </location>
</feature>
<accession>A0A0E9MMH3</accession>
<dbReference type="PANTHER" id="PTHR43065:SF49">
    <property type="entry name" value="HISTIDINE KINASE"/>
    <property type="match status" value="1"/>
</dbReference>
<dbReference type="AlphaFoldDB" id="A0A0E9MMH3"/>
<keyword evidence="6" id="KW-1133">Transmembrane helix</keyword>
<dbReference type="SMART" id="SM00387">
    <property type="entry name" value="HATPase_c"/>
    <property type="match status" value="1"/>
</dbReference>
<dbReference type="InterPro" id="IPR003661">
    <property type="entry name" value="HisK_dim/P_dom"/>
</dbReference>
<keyword evidence="9" id="KW-0732">Signal</keyword>
<dbReference type="SUPFAM" id="SSF52172">
    <property type="entry name" value="CheY-like"/>
    <property type="match status" value="1"/>
</dbReference>
<feature type="modified residue" description="4-aspartylphosphate" evidence="8">
    <location>
        <position position="671"/>
    </location>
</feature>
<feature type="domain" description="CHASE" evidence="12">
    <location>
        <begin position="71"/>
        <end position="285"/>
    </location>
</feature>
<dbReference type="Gene3D" id="1.10.287.130">
    <property type="match status" value="1"/>
</dbReference>
<evidence type="ECO:0000259" key="11">
    <source>
        <dbReference type="PROSITE" id="PS50110"/>
    </source>
</evidence>
<dbReference type="Proteomes" id="UP000033202">
    <property type="component" value="Unassembled WGS sequence"/>
</dbReference>
<gene>
    <name evidence="13" type="ORF">SCH01S_19_00120</name>
</gene>
<dbReference type="RefSeq" id="WP_052733768.1">
    <property type="nucleotide sequence ID" value="NZ_BBWU01000019.1"/>
</dbReference>
<protein>
    <recommendedName>
        <fullName evidence="3">histidine kinase</fullName>
        <ecNumber evidence="3">2.7.13.3</ecNumber>
    </recommendedName>
</protein>
<dbReference type="InterPro" id="IPR006189">
    <property type="entry name" value="CHASE_dom"/>
</dbReference>
<dbReference type="GO" id="GO:0016020">
    <property type="term" value="C:membrane"/>
    <property type="evidence" value="ECO:0007669"/>
    <property type="project" value="UniProtKB-SubCell"/>
</dbReference>
<evidence type="ECO:0000256" key="9">
    <source>
        <dbReference type="SAM" id="SignalP"/>
    </source>
</evidence>
<keyword evidence="14" id="KW-1185">Reference proteome</keyword>
<dbReference type="STRING" id="1219043.SCH01S_19_00120"/>
<dbReference type="InterPro" id="IPR036890">
    <property type="entry name" value="HATPase_C_sf"/>
</dbReference>
<dbReference type="Pfam" id="PF00072">
    <property type="entry name" value="Response_reg"/>
    <property type="match status" value="1"/>
</dbReference>
<dbReference type="Gene3D" id="3.30.565.10">
    <property type="entry name" value="Histidine kinase-like ATPase, C-terminal domain"/>
    <property type="match status" value="1"/>
</dbReference>
<feature type="domain" description="Response regulatory" evidence="11">
    <location>
        <begin position="621"/>
        <end position="736"/>
    </location>
</feature>
<dbReference type="CDD" id="cd00082">
    <property type="entry name" value="HisKA"/>
    <property type="match status" value="1"/>
</dbReference>
<evidence type="ECO:0000259" key="12">
    <source>
        <dbReference type="PROSITE" id="PS50839"/>
    </source>
</evidence>
<evidence type="ECO:0000256" key="5">
    <source>
        <dbReference type="ARBA" id="ARBA00022692"/>
    </source>
</evidence>
<dbReference type="InterPro" id="IPR005467">
    <property type="entry name" value="His_kinase_dom"/>
</dbReference>
<comment type="subcellular location">
    <subcellularLocation>
        <location evidence="2">Membrane</location>
    </subcellularLocation>
</comment>
<evidence type="ECO:0000256" key="1">
    <source>
        <dbReference type="ARBA" id="ARBA00000085"/>
    </source>
</evidence>
<name>A0A0E9MMH3_9SPHN</name>
<dbReference type="PROSITE" id="PS50110">
    <property type="entry name" value="RESPONSE_REGULATORY"/>
    <property type="match status" value="1"/>
</dbReference>
<dbReference type="Pfam" id="PF00512">
    <property type="entry name" value="HisKA"/>
    <property type="match status" value="1"/>
</dbReference>
<organism evidence="13 14">
    <name type="scientific">Sphingomonas changbaiensis NBRC 104936</name>
    <dbReference type="NCBI Taxonomy" id="1219043"/>
    <lineage>
        <taxon>Bacteria</taxon>
        <taxon>Pseudomonadati</taxon>
        <taxon>Pseudomonadota</taxon>
        <taxon>Alphaproteobacteria</taxon>
        <taxon>Sphingomonadales</taxon>
        <taxon>Sphingomonadaceae</taxon>
        <taxon>Sphingomonas</taxon>
    </lineage>
</organism>
<dbReference type="InterPro" id="IPR011006">
    <property type="entry name" value="CheY-like_superfamily"/>
</dbReference>
<feature type="domain" description="Histidine kinase" evidence="10">
    <location>
        <begin position="376"/>
        <end position="597"/>
    </location>
</feature>
<sequence length="738" mass="80263">MQRSRRDLIPLLVFLLGLAASLAAAAAVSHAEAARRSARFEALADNAVGAINARMLAQLTLLRATAGFFKASDDVRSDEFRNFVARLRLDRYYPGVLGIGYAAYLPDKARVAAFERQASALGFPDLRVWPPGTRRDYSAIEYLEPLDRRNRSAIGYDMLSEPTRREAMDAARKGNTARVSGRVRLVQEIDPVKQPGFLIYLALFDNGGSGAEPRHLLGWVYSPLRAYDLFNATFAGNDLSQLTVEIFDVAANEDQLLFRSGPVQARPSVQRIRRIDTVGRTWIVRLTSTPRFDQAETFPLPIVVAGGGALISLLVAILMLQQQRATARTEDEVALRTAELRDANARLIDEGSARAEAEAQVRQMQKMEAIGQLTGGIAHDFNNMLAIIIGNIDLAERRADDPDRVRRAVGHAREGAIRAAQLTQRLLAFGRRQPLAPRAMDANALILGMAELLHRALGKGIRLETVLADGLWRCFADPAQLENAIVNLAINARDATPDGGTVTIATANLRRSADTPAGSSSASDFVSITVRDTGHGMPEEVAARAFEPFFTTKDVGRGTGLGLSQVYGFVTQSGGTLELISAPERGTTIVILLPRDQKSEASPPEAPARDEGVPTGRADEVILVVEDEDQVRRITVETLCELGYSVLEASGGEEALSVIEKKPEIALLLTDIVMPGMNGRRLASLVRQQRPELPILYATGYAPEELRGSDEDDGDIPTLRKPFQAGQVARAVRQALDG</sequence>
<comment type="catalytic activity">
    <reaction evidence="1">
        <text>ATP + protein L-histidine = ADP + protein N-phospho-L-histidine.</text>
        <dbReference type="EC" id="2.7.13.3"/>
    </reaction>
</comment>
<dbReference type="EC" id="2.7.13.3" evidence="3"/>
<dbReference type="InterPro" id="IPR003594">
    <property type="entry name" value="HATPase_dom"/>
</dbReference>
<evidence type="ECO:0000259" key="10">
    <source>
        <dbReference type="PROSITE" id="PS50109"/>
    </source>
</evidence>
<dbReference type="SUPFAM" id="SSF47384">
    <property type="entry name" value="Homodimeric domain of signal transducing histidine kinase"/>
    <property type="match status" value="1"/>
</dbReference>
<dbReference type="PANTHER" id="PTHR43065">
    <property type="entry name" value="SENSOR HISTIDINE KINASE"/>
    <property type="match status" value="1"/>
</dbReference>
<evidence type="ECO:0000313" key="13">
    <source>
        <dbReference type="EMBL" id="GAO38708.1"/>
    </source>
</evidence>
<dbReference type="InterPro" id="IPR004358">
    <property type="entry name" value="Sig_transdc_His_kin-like_C"/>
</dbReference>
<evidence type="ECO:0000256" key="6">
    <source>
        <dbReference type="ARBA" id="ARBA00022989"/>
    </source>
</evidence>
<dbReference type="SMART" id="SM00388">
    <property type="entry name" value="HisKA"/>
    <property type="match status" value="1"/>
</dbReference>
<dbReference type="PRINTS" id="PR00344">
    <property type="entry name" value="BCTRLSENSOR"/>
</dbReference>
<evidence type="ECO:0000256" key="2">
    <source>
        <dbReference type="ARBA" id="ARBA00004370"/>
    </source>
</evidence>
<comment type="caution">
    <text evidence="13">The sequence shown here is derived from an EMBL/GenBank/DDBJ whole genome shotgun (WGS) entry which is preliminary data.</text>
</comment>
<dbReference type="SMART" id="SM00448">
    <property type="entry name" value="REC"/>
    <property type="match status" value="1"/>
</dbReference>
<keyword evidence="5" id="KW-0812">Transmembrane</keyword>
<dbReference type="Pfam" id="PF02518">
    <property type="entry name" value="HATPase_c"/>
    <property type="match status" value="1"/>
</dbReference>
<dbReference type="Gene3D" id="3.30.450.350">
    <property type="entry name" value="CHASE domain"/>
    <property type="match status" value="1"/>
</dbReference>
<dbReference type="InterPro" id="IPR036097">
    <property type="entry name" value="HisK_dim/P_sf"/>
</dbReference>
<dbReference type="PROSITE" id="PS50109">
    <property type="entry name" value="HIS_KIN"/>
    <property type="match status" value="1"/>
</dbReference>
<evidence type="ECO:0000313" key="14">
    <source>
        <dbReference type="Proteomes" id="UP000033202"/>
    </source>
</evidence>
<evidence type="ECO:0000256" key="3">
    <source>
        <dbReference type="ARBA" id="ARBA00012438"/>
    </source>
</evidence>
<proteinExistence type="predicted"/>